<dbReference type="PANTHER" id="PTHR46558">
    <property type="entry name" value="TRACRIPTIONAL REGULATORY PROTEIN-RELATED-RELATED"/>
    <property type="match status" value="1"/>
</dbReference>
<gene>
    <name evidence="3" type="ordered locus">Toce_0400</name>
</gene>
<evidence type="ECO:0000259" key="2">
    <source>
        <dbReference type="PROSITE" id="PS50943"/>
    </source>
</evidence>
<dbReference type="SUPFAM" id="SSF47413">
    <property type="entry name" value="lambda repressor-like DNA-binding domains"/>
    <property type="match status" value="1"/>
</dbReference>
<dbReference type="KEGG" id="toc:Toce_0400"/>
<feature type="domain" description="HTH cro/C1-type" evidence="2">
    <location>
        <begin position="7"/>
        <end position="61"/>
    </location>
</feature>
<dbReference type="CDD" id="cd00093">
    <property type="entry name" value="HTH_XRE"/>
    <property type="match status" value="1"/>
</dbReference>
<proteinExistence type="predicted"/>
<evidence type="ECO:0000313" key="3">
    <source>
        <dbReference type="EMBL" id="ADL07180.1"/>
    </source>
</evidence>
<evidence type="ECO:0000313" key="4">
    <source>
        <dbReference type="Proteomes" id="UP000000272"/>
    </source>
</evidence>
<dbReference type="eggNOG" id="COG1396">
    <property type="taxonomic scope" value="Bacteria"/>
</dbReference>
<dbReference type="Pfam" id="PF01381">
    <property type="entry name" value="HTH_3"/>
    <property type="match status" value="1"/>
</dbReference>
<evidence type="ECO:0000256" key="1">
    <source>
        <dbReference type="ARBA" id="ARBA00023125"/>
    </source>
</evidence>
<dbReference type="GO" id="GO:0003677">
    <property type="term" value="F:DNA binding"/>
    <property type="evidence" value="ECO:0007669"/>
    <property type="project" value="UniProtKB-KW"/>
</dbReference>
<sequence>MDFGERLQELRKEKGISREELARALQVSYSAIAKYETNVRKPDQETLKKIADYFDVTVDYLLGRSNHRQLTRRDERDIEKIIEETRHRIENTEGLLLDGEILSQEDVDAIINAMRVGLEMAKLRNKEKYGRKKKK</sequence>
<dbReference type="InterPro" id="IPR010982">
    <property type="entry name" value="Lambda_DNA-bd_dom_sf"/>
</dbReference>
<accession>D9S116</accession>
<reference evidence="3 4" key="1">
    <citation type="journal article" date="2010" name="Stand. Genomic Sci.">
        <title>Complete genome sequence of Thermosediminibacter oceani type strain (JW/IW-1228P).</title>
        <authorList>
            <person name="Pitluck S."/>
            <person name="Yasawong M."/>
            <person name="Munk C."/>
            <person name="Nolan M."/>
            <person name="Lapidus A."/>
            <person name="Lucas S."/>
            <person name="Glavina Del Rio T."/>
            <person name="Tice H."/>
            <person name="Cheng J.F."/>
            <person name="Bruce D."/>
            <person name="Detter C."/>
            <person name="Tapia R."/>
            <person name="Han C."/>
            <person name="Goodwin L."/>
            <person name="Liolios K."/>
            <person name="Ivanova N."/>
            <person name="Mavromatis K."/>
            <person name="Mikhailova N."/>
            <person name="Pati A."/>
            <person name="Chen A."/>
            <person name="Palaniappan K."/>
            <person name="Land M."/>
            <person name="Hauser L."/>
            <person name="Chang Y.J."/>
            <person name="Jeffries C.D."/>
            <person name="Rohde M."/>
            <person name="Spring S."/>
            <person name="Sikorski J."/>
            <person name="Goker M."/>
            <person name="Woyke T."/>
            <person name="Bristow J."/>
            <person name="Eisen J.A."/>
            <person name="Markowitz V."/>
            <person name="Hugenholtz P."/>
            <person name="Kyrpides N.C."/>
            <person name="Klenk H.P."/>
        </authorList>
    </citation>
    <scope>NUCLEOTIDE SEQUENCE [LARGE SCALE GENOMIC DNA]</scope>
    <source>
        <strain evidence="4">ATCC BAA-1034 / DSM 16646 / JW/IW-1228P</strain>
    </source>
</reference>
<dbReference type="Gene3D" id="1.10.260.40">
    <property type="entry name" value="lambda repressor-like DNA-binding domains"/>
    <property type="match status" value="1"/>
</dbReference>
<dbReference type="HOGENOM" id="CLU_066192_4_0_9"/>
<dbReference type="Proteomes" id="UP000000272">
    <property type="component" value="Chromosome"/>
</dbReference>
<dbReference type="PROSITE" id="PS50943">
    <property type="entry name" value="HTH_CROC1"/>
    <property type="match status" value="1"/>
</dbReference>
<dbReference type="InterPro" id="IPR001387">
    <property type="entry name" value="Cro/C1-type_HTH"/>
</dbReference>
<dbReference type="STRING" id="555079.Toce_0400"/>
<dbReference type="OrthoDB" id="9811208at2"/>
<dbReference type="AlphaFoldDB" id="D9S116"/>
<keyword evidence="4" id="KW-1185">Reference proteome</keyword>
<protein>
    <submittedName>
        <fullName evidence="3">Helix-turn-helix domain protein</fullName>
    </submittedName>
</protein>
<organism evidence="3 4">
    <name type="scientific">Thermosediminibacter oceani (strain ATCC BAA-1034 / DSM 16646 / JW/IW-1228P)</name>
    <dbReference type="NCBI Taxonomy" id="555079"/>
    <lineage>
        <taxon>Bacteria</taxon>
        <taxon>Bacillati</taxon>
        <taxon>Bacillota</taxon>
        <taxon>Clostridia</taxon>
        <taxon>Thermosediminibacterales</taxon>
        <taxon>Thermosediminibacteraceae</taxon>
        <taxon>Thermosediminibacter</taxon>
    </lineage>
</organism>
<dbReference type="EMBL" id="CP002131">
    <property type="protein sequence ID" value="ADL07180.1"/>
    <property type="molecule type" value="Genomic_DNA"/>
</dbReference>
<dbReference type="PANTHER" id="PTHR46558:SF11">
    <property type="entry name" value="HTH-TYPE TRANSCRIPTIONAL REGULATOR XRE"/>
    <property type="match status" value="1"/>
</dbReference>
<name>D9S116_THEOJ</name>
<dbReference type="SMART" id="SM00530">
    <property type="entry name" value="HTH_XRE"/>
    <property type="match status" value="1"/>
</dbReference>
<keyword evidence="1" id="KW-0238">DNA-binding</keyword>
<dbReference type="RefSeq" id="WP_013275230.1">
    <property type="nucleotide sequence ID" value="NC_014377.1"/>
</dbReference>